<accession>I4ANJ0</accession>
<dbReference type="RefSeq" id="WP_014798955.1">
    <property type="nucleotide sequence ID" value="NC_018018.1"/>
</dbReference>
<keyword evidence="1" id="KW-1133">Transmembrane helix</keyword>
<name>I4ANJ0_BERLS</name>
<dbReference type="EMBL" id="CP003345">
    <property type="protein sequence ID" value="AFM05525.1"/>
    <property type="molecule type" value="Genomic_DNA"/>
</dbReference>
<proteinExistence type="predicted"/>
<evidence type="ECO:0000313" key="2">
    <source>
        <dbReference type="EMBL" id="AFM05525.1"/>
    </source>
</evidence>
<gene>
    <name evidence="2" type="ordered locus">Fleli_3193</name>
</gene>
<dbReference type="KEGG" id="fli:Fleli_3193"/>
<keyword evidence="3" id="KW-1185">Reference proteome</keyword>
<evidence type="ECO:0000313" key="3">
    <source>
        <dbReference type="Proteomes" id="UP000006054"/>
    </source>
</evidence>
<protein>
    <submittedName>
        <fullName evidence="2">Uncharacterized protein</fullName>
    </submittedName>
</protein>
<keyword evidence="1" id="KW-0472">Membrane</keyword>
<dbReference type="eggNOG" id="COG1714">
    <property type="taxonomic scope" value="Bacteria"/>
</dbReference>
<feature type="transmembrane region" description="Helical" evidence="1">
    <location>
        <begin position="119"/>
        <end position="142"/>
    </location>
</feature>
<organism evidence="2 3">
    <name type="scientific">Bernardetia litoralis (strain ATCC 23117 / DSM 6794 / NBRC 15988 / NCIMB 1366 / Fx l1 / Sio-4)</name>
    <name type="common">Flexibacter litoralis</name>
    <dbReference type="NCBI Taxonomy" id="880071"/>
    <lineage>
        <taxon>Bacteria</taxon>
        <taxon>Pseudomonadati</taxon>
        <taxon>Bacteroidota</taxon>
        <taxon>Cytophagia</taxon>
        <taxon>Cytophagales</taxon>
        <taxon>Bernardetiaceae</taxon>
        <taxon>Bernardetia</taxon>
    </lineage>
</organism>
<feature type="transmembrane region" description="Helical" evidence="1">
    <location>
        <begin position="148"/>
        <end position="166"/>
    </location>
</feature>
<sequence>MHIHKINSTSQEHQNFLAQNRKDPITGDTILEGDEVVFCAGCKSVFLKDTWEYLGNQHCEQSETLVKFPLSSVKLDLVAKDDIFFYTYLYTNDKNQSYIPNLYPEWKVKKRELSKYHYFFNDLPIYLIGILGFLIGWFFFFFLNKNMIVLFVDFVFLFLVILSSGWHNIKYGEKLDTIHKNFKNNVFFFSTKGIGFSSNYGIKESTLDAHHIKSLEFVFTTKFFSVSHCIINDIDGAKIKFQINNFFIDKTDKEFLNALDRFSSMFSIPIHLKINNNERYKSAIDFVNCTESNITIDK</sequence>
<reference evidence="3" key="1">
    <citation type="submission" date="2012-06" db="EMBL/GenBank/DDBJ databases">
        <title>The complete genome of Flexibacter litoralis DSM 6794.</title>
        <authorList>
            <person name="Lucas S."/>
            <person name="Copeland A."/>
            <person name="Lapidus A."/>
            <person name="Glavina del Rio T."/>
            <person name="Dalin E."/>
            <person name="Tice H."/>
            <person name="Bruce D."/>
            <person name="Goodwin L."/>
            <person name="Pitluck S."/>
            <person name="Peters L."/>
            <person name="Ovchinnikova G."/>
            <person name="Lu M."/>
            <person name="Kyrpides N."/>
            <person name="Mavromatis K."/>
            <person name="Ivanova N."/>
            <person name="Brettin T."/>
            <person name="Detter J.C."/>
            <person name="Han C."/>
            <person name="Larimer F."/>
            <person name="Land M."/>
            <person name="Hauser L."/>
            <person name="Markowitz V."/>
            <person name="Cheng J.-F."/>
            <person name="Hugenholtz P."/>
            <person name="Woyke T."/>
            <person name="Wu D."/>
            <person name="Spring S."/>
            <person name="Lang E."/>
            <person name="Kopitz M."/>
            <person name="Brambilla E."/>
            <person name="Klenk H.-P."/>
            <person name="Eisen J.A."/>
        </authorList>
    </citation>
    <scope>NUCLEOTIDE SEQUENCE [LARGE SCALE GENOMIC DNA]</scope>
    <source>
        <strain evidence="3">ATCC 23117 / DSM 6794 / NBRC 15988 / NCIMB 1366 / Sio-4</strain>
    </source>
</reference>
<dbReference type="OrthoDB" id="988752at2"/>
<dbReference type="HOGENOM" id="CLU_933018_0_0_10"/>
<keyword evidence="1" id="KW-0812">Transmembrane</keyword>
<dbReference type="Proteomes" id="UP000006054">
    <property type="component" value="Chromosome"/>
</dbReference>
<evidence type="ECO:0000256" key="1">
    <source>
        <dbReference type="SAM" id="Phobius"/>
    </source>
</evidence>
<dbReference type="AlphaFoldDB" id="I4ANJ0"/>